<dbReference type="Proteomes" id="UP001218218">
    <property type="component" value="Unassembled WGS sequence"/>
</dbReference>
<proteinExistence type="predicted"/>
<keyword evidence="2" id="KW-1185">Reference proteome</keyword>
<evidence type="ECO:0000313" key="2">
    <source>
        <dbReference type="Proteomes" id="UP001218218"/>
    </source>
</evidence>
<evidence type="ECO:0008006" key="3">
    <source>
        <dbReference type="Google" id="ProtNLM"/>
    </source>
</evidence>
<name>A0AAD7ECU1_9AGAR</name>
<dbReference type="SUPFAM" id="SSF56112">
    <property type="entry name" value="Protein kinase-like (PK-like)"/>
    <property type="match status" value="1"/>
</dbReference>
<evidence type="ECO:0000313" key="1">
    <source>
        <dbReference type="EMBL" id="KAJ7312735.1"/>
    </source>
</evidence>
<protein>
    <recommendedName>
        <fullName evidence="3">Protein kinase domain-containing protein</fullName>
    </recommendedName>
</protein>
<dbReference type="Gene3D" id="1.10.510.10">
    <property type="entry name" value="Transferase(Phosphotransferase) domain 1"/>
    <property type="match status" value="1"/>
</dbReference>
<dbReference type="InterPro" id="IPR011009">
    <property type="entry name" value="Kinase-like_dom_sf"/>
</dbReference>
<gene>
    <name evidence="1" type="ORF">DFH08DRAFT_973255</name>
</gene>
<dbReference type="AlphaFoldDB" id="A0AAD7ECU1"/>
<dbReference type="EMBL" id="JARIHO010000070">
    <property type="protein sequence ID" value="KAJ7312735.1"/>
    <property type="molecule type" value="Genomic_DNA"/>
</dbReference>
<reference evidence="1" key="1">
    <citation type="submission" date="2023-03" db="EMBL/GenBank/DDBJ databases">
        <title>Massive genome expansion in bonnet fungi (Mycena s.s.) driven by repeated elements and novel gene families across ecological guilds.</title>
        <authorList>
            <consortium name="Lawrence Berkeley National Laboratory"/>
            <person name="Harder C.B."/>
            <person name="Miyauchi S."/>
            <person name="Viragh M."/>
            <person name="Kuo A."/>
            <person name="Thoen E."/>
            <person name="Andreopoulos B."/>
            <person name="Lu D."/>
            <person name="Skrede I."/>
            <person name="Drula E."/>
            <person name="Henrissat B."/>
            <person name="Morin E."/>
            <person name="Kohler A."/>
            <person name="Barry K."/>
            <person name="LaButti K."/>
            <person name="Morin E."/>
            <person name="Salamov A."/>
            <person name="Lipzen A."/>
            <person name="Mereny Z."/>
            <person name="Hegedus B."/>
            <person name="Baldrian P."/>
            <person name="Stursova M."/>
            <person name="Weitz H."/>
            <person name="Taylor A."/>
            <person name="Grigoriev I.V."/>
            <person name="Nagy L.G."/>
            <person name="Martin F."/>
            <person name="Kauserud H."/>
        </authorList>
    </citation>
    <scope>NUCLEOTIDE SEQUENCE</scope>
    <source>
        <strain evidence="1">CBHHK002</strain>
    </source>
</reference>
<accession>A0AAD7ECU1</accession>
<sequence>MLVTSYAGVTLKDFDTLCLKDRRILLLRVVRLHQAGVLHNDLERRNIVFSERLGPRIIDFDNATLEHSELYYNSKLAGLII</sequence>
<organism evidence="1 2">
    <name type="scientific">Mycena albidolilacea</name>
    <dbReference type="NCBI Taxonomy" id="1033008"/>
    <lineage>
        <taxon>Eukaryota</taxon>
        <taxon>Fungi</taxon>
        <taxon>Dikarya</taxon>
        <taxon>Basidiomycota</taxon>
        <taxon>Agaricomycotina</taxon>
        <taxon>Agaricomycetes</taxon>
        <taxon>Agaricomycetidae</taxon>
        <taxon>Agaricales</taxon>
        <taxon>Marasmiineae</taxon>
        <taxon>Mycenaceae</taxon>
        <taxon>Mycena</taxon>
    </lineage>
</organism>
<comment type="caution">
    <text evidence="1">The sequence shown here is derived from an EMBL/GenBank/DDBJ whole genome shotgun (WGS) entry which is preliminary data.</text>
</comment>